<name>A0A9X2TIV0_9BACT</name>
<sequence>MDGIELREIRAINVLVCILNFYDLETVGPALRRALRDIFDVGETGNQTGGRSMTPRKRRLKSALADLGQQARTEEPSDQLVVSRMMPYQGKAPRLVGWENDLFRQLSAEFENEDAVMFAEWAIERAGLAAPQGSGMRGVLVLRAGDVDGTRQATLSRYAKAA</sequence>
<dbReference type="RefSeq" id="WP_259123606.1">
    <property type="nucleotide sequence ID" value="NZ_JANTZO010000005.1"/>
</dbReference>
<evidence type="ECO:0000313" key="1">
    <source>
        <dbReference type="EMBL" id="MCS3709769.1"/>
    </source>
</evidence>
<organism evidence="1 2">
    <name type="scientific">Salinibacter ruber</name>
    <dbReference type="NCBI Taxonomy" id="146919"/>
    <lineage>
        <taxon>Bacteria</taxon>
        <taxon>Pseudomonadati</taxon>
        <taxon>Rhodothermota</taxon>
        <taxon>Rhodothermia</taxon>
        <taxon>Rhodothermales</taxon>
        <taxon>Salinibacteraceae</taxon>
        <taxon>Salinibacter</taxon>
    </lineage>
</organism>
<dbReference type="AlphaFoldDB" id="A0A9X2TIV0"/>
<accession>A0A9X2TIV0</accession>
<protein>
    <submittedName>
        <fullName evidence="1">Uncharacterized protein</fullName>
    </submittedName>
</protein>
<gene>
    <name evidence="1" type="ORF">GGP61_001373</name>
</gene>
<reference evidence="1" key="1">
    <citation type="submission" date="2022-08" db="EMBL/GenBank/DDBJ databases">
        <title>Genomic Encyclopedia of Type Strains, Phase V (KMG-V): Genome sequencing to study the core and pangenomes of soil and plant-associated prokaryotes.</title>
        <authorList>
            <person name="Whitman W."/>
        </authorList>
    </citation>
    <scope>NUCLEOTIDE SEQUENCE</scope>
    <source>
        <strain evidence="1">SP3049</strain>
    </source>
</reference>
<evidence type="ECO:0000313" key="2">
    <source>
        <dbReference type="Proteomes" id="UP001155057"/>
    </source>
</evidence>
<comment type="caution">
    <text evidence="1">The sequence shown here is derived from an EMBL/GenBank/DDBJ whole genome shotgun (WGS) entry which is preliminary data.</text>
</comment>
<proteinExistence type="predicted"/>
<dbReference type="Proteomes" id="UP001155057">
    <property type="component" value="Unassembled WGS sequence"/>
</dbReference>
<dbReference type="EMBL" id="JANUAE010000004">
    <property type="protein sequence ID" value="MCS3709769.1"/>
    <property type="molecule type" value="Genomic_DNA"/>
</dbReference>